<keyword evidence="8" id="KW-1185">Reference proteome</keyword>
<dbReference type="InterPro" id="IPR009057">
    <property type="entry name" value="Homeodomain-like_sf"/>
</dbReference>
<dbReference type="Proteomes" id="UP000290401">
    <property type="component" value="Unassembled WGS sequence"/>
</dbReference>
<evidence type="ECO:0000256" key="3">
    <source>
        <dbReference type="SAM" id="MobiDB-lite"/>
    </source>
</evidence>
<proteinExistence type="predicted"/>
<feature type="domain" description="HTH tetR-type" evidence="4">
    <location>
        <begin position="24"/>
        <end position="84"/>
    </location>
</feature>
<accession>A0AAE6CCN8</accession>
<dbReference type="GO" id="GO:0003700">
    <property type="term" value="F:DNA-binding transcription factor activity"/>
    <property type="evidence" value="ECO:0007669"/>
    <property type="project" value="TreeGrafter"/>
</dbReference>
<feature type="compositionally biased region" description="Basic residues" evidence="3">
    <location>
        <begin position="11"/>
        <end position="20"/>
    </location>
</feature>
<dbReference type="PROSITE" id="PS50977">
    <property type="entry name" value="HTH_TETR_2"/>
    <property type="match status" value="1"/>
</dbReference>
<evidence type="ECO:0000313" key="6">
    <source>
        <dbReference type="EMBL" id="RXH17034.1"/>
    </source>
</evidence>
<dbReference type="PRINTS" id="PR00455">
    <property type="entry name" value="HTHTETR"/>
</dbReference>
<dbReference type="RefSeq" id="WP_128930008.1">
    <property type="nucleotide sequence ID" value="NZ_CP030054.1"/>
</dbReference>
<evidence type="ECO:0000313" key="7">
    <source>
        <dbReference type="Proteomes" id="UP000288972"/>
    </source>
</evidence>
<reference evidence="6 8" key="2">
    <citation type="submission" date="2018-10" db="EMBL/GenBank/DDBJ databases">
        <title>Bradyrhizobium sp. nov., effective nodules isolated from peanut in China.</title>
        <authorList>
            <person name="Li Y."/>
        </authorList>
    </citation>
    <scope>NUCLEOTIDE SEQUENCE [LARGE SCALE GENOMIC DNA]</scope>
    <source>
        <strain evidence="6 8">CCBAU 53426</strain>
    </source>
</reference>
<dbReference type="InterPro" id="IPR050109">
    <property type="entry name" value="HTH-type_TetR-like_transc_reg"/>
</dbReference>
<dbReference type="AlphaFoldDB" id="A0AAE6CCN8"/>
<dbReference type="EMBL" id="CP030054">
    <property type="protein sequence ID" value="QAU50892.1"/>
    <property type="molecule type" value="Genomic_DNA"/>
</dbReference>
<dbReference type="InterPro" id="IPR001647">
    <property type="entry name" value="HTH_TetR"/>
</dbReference>
<reference evidence="5 7" key="1">
    <citation type="submission" date="2018-06" db="EMBL/GenBank/DDBJ databases">
        <title>Comparative genomics of rhizobia nodulating Arachis hypogaea in China.</title>
        <authorList>
            <person name="Li Y."/>
        </authorList>
    </citation>
    <scope>NUCLEOTIDE SEQUENCE [LARGE SCALE GENOMIC DNA]</scope>
    <source>
        <strain evidence="5 7">CCBAU 51670</strain>
        <plasmid evidence="5 7">unnamed1</plasmid>
    </source>
</reference>
<dbReference type="InterPro" id="IPR036271">
    <property type="entry name" value="Tet_transcr_reg_TetR-rel_C_sf"/>
</dbReference>
<sequence length="222" mass="24370">MVDGGGGMSRKAVRTRGRPRKGSELEADNLLDAALDAFAEHGFEKANLRSIAAAAKVDVALISYHYGSKLELWKAVIESFSGEAMALLASVRSDGAEVSSRERLELTIEQLINVGQRKPQFARFVINEVAGIDQSERFEFFHNALTKPLRETLVPLIAAVNRSGNSRKVDPNLRFFAALGAMSMSMANRQFIARFAPVAKDDKQFRKELIAVISAVMCPENA</sequence>
<dbReference type="GO" id="GO:0000976">
    <property type="term" value="F:transcription cis-regulatory region binding"/>
    <property type="evidence" value="ECO:0007669"/>
    <property type="project" value="TreeGrafter"/>
</dbReference>
<feature type="DNA-binding region" description="H-T-H motif" evidence="2">
    <location>
        <begin position="47"/>
        <end position="66"/>
    </location>
</feature>
<dbReference type="Gene3D" id="1.10.357.10">
    <property type="entry name" value="Tetracycline Repressor, domain 2"/>
    <property type="match status" value="1"/>
</dbReference>
<dbReference type="PANTHER" id="PTHR30055:SF235">
    <property type="entry name" value="TRANSCRIPTIONAL REGULATORY PROTEIN"/>
    <property type="match status" value="1"/>
</dbReference>
<feature type="region of interest" description="Disordered" evidence="3">
    <location>
        <begin position="1"/>
        <end position="21"/>
    </location>
</feature>
<name>A0AAE6CCN8_9BRAD</name>
<organism evidence="5 7">
    <name type="scientific">Bradyrhizobium guangzhouense</name>
    <dbReference type="NCBI Taxonomy" id="1325095"/>
    <lineage>
        <taxon>Bacteria</taxon>
        <taxon>Pseudomonadati</taxon>
        <taxon>Pseudomonadota</taxon>
        <taxon>Alphaproteobacteria</taxon>
        <taxon>Hyphomicrobiales</taxon>
        <taxon>Nitrobacteraceae</taxon>
        <taxon>Bradyrhizobium</taxon>
    </lineage>
</organism>
<keyword evidence="5" id="KW-0614">Plasmid</keyword>
<dbReference type="Proteomes" id="UP000288972">
    <property type="component" value="Plasmid unnamed1"/>
</dbReference>
<evidence type="ECO:0000256" key="2">
    <source>
        <dbReference type="PROSITE-ProRule" id="PRU00335"/>
    </source>
</evidence>
<evidence type="ECO:0000313" key="8">
    <source>
        <dbReference type="Proteomes" id="UP000290401"/>
    </source>
</evidence>
<dbReference type="PANTHER" id="PTHR30055">
    <property type="entry name" value="HTH-TYPE TRANSCRIPTIONAL REGULATOR RUTR"/>
    <property type="match status" value="1"/>
</dbReference>
<dbReference type="SUPFAM" id="SSF46689">
    <property type="entry name" value="Homeodomain-like"/>
    <property type="match status" value="1"/>
</dbReference>
<keyword evidence="1 2" id="KW-0238">DNA-binding</keyword>
<geneLocation type="plasmid" evidence="5 7">
    <name>unnamed1</name>
</geneLocation>
<dbReference type="SUPFAM" id="SSF48498">
    <property type="entry name" value="Tetracyclin repressor-like, C-terminal domain"/>
    <property type="match status" value="1"/>
</dbReference>
<gene>
    <name evidence="6" type="ORF">EAS56_03775</name>
    <name evidence="5" type="ORF">XH91_37025</name>
</gene>
<protein>
    <submittedName>
        <fullName evidence="5">TetR family transcriptional regulator</fullName>
    </submittedName>
    <submittedName>
        <fullName evidence="6">TetR/AcrR family transcriptional regulator</fullName>
    </submittedName>
</protein>
<evidence type="ECO:0000313" key="5">
    <source>
        <dbReference type="EMBL" id="QAU50892.1"/>
    </source>
</evidence>
<evidence type="ECO:0000256" key="1">
    <source>
        <dbReference type="ARBA" id="ARBA00023125"/>
    </source>
</evidence>
<dbReference type="EMBL" id="RDQZ01000002">
    <property type="protein sequence ID" value="RXH17034.1"/>
    <property type="molecule type" value="Genomic_DNA"/>
</dbReference>
<dbReference type="Pfam" id="PF00440">
    <property type="entry name" value="TetR_N"/>
    <property type="match status" value="1"/>
</dbReference>
<dbReference type="KEGG" id="bgz:XH91_37025"/>
<evidence type="ECO:0000259" key="4">
    <source>
        <dbReference type="PROSITE" id="PS50977"/>
    </source>
</evidence>